<gene>
    <name evidence="1" type="ORF">J2W31_005140</name>
</gene>
<dbReference type="Proteomes" id="UP001242045">
    <property type="component" value="Unassembled WGS sequence"/>
</dbReference>
<organism evidence="1 2">
    <name type="scientific">Variovorax boronicumulans</name>
    <dbReference type="NCBI Taxonomy" id="436515"/>
    <lineage>
        <taxon>Bacteria</taxon>
        <taxon>Pseudomonadati</taxon>
        <taxon>Pseudomonadota</taxon>
        <taxon>Betaproteobacteria</taxon>
        <taxon>Burkholderiales</taxon>
        <taxon>Comamonadaceae</taxon>
        <taxon>Variovorax</taxon>
    </lineage>
</organism>
<sequence>MNEATVGRREGVAVPLVLESPDDRARSHIEAPRPGRTAAGFRNHEPIVADEAGLAHVAVAASAIPQLLSVAAKSVDRAGKAADVRGAIRCRHGLGDHMENGGAPAFLASRPIERDERAFVKIRLVVVKGNEYRVGVCDGDSGPDLSLFRQAI</sequence>
<evidence type="ECO:0000313" key="1">
    <source>
        <dbReference type="EMBL" id="MDP9896013.1"/>
    </source>
</evidence>
<reference evidence="1" key="1">
    <citation type="submission" date="2023-07" db="EMBL/GenBank/DDBJ databases">
        <title>Sorghum-associated microbial communities from plants grown in Nebraska, USA.</title>
        <authorList>
            <person name="Schachtman D."/>
        </authorList>
    </citation>
    <scope>NUCLEOTIDE SEQUENCE</scope>
    <source>
        <strain evidence="1">DS3754</strain>
    </source>
</reference>
<dbReference type="AlphaFoldDB" id="A0AAW8D7G9"/>
<comment type="caution">
    <text evidence="1">The sequence shown here is derived from an EMBL/GenBank/DDBJ whole genome shotgun (WGS) entry which is preliminary data.</text>
</comment>
<accession>A0AAW8D7G9</accession>
<dbReference type="EMBL" id="JAUSRD010000015">
    <property type="protein sequence ID" value="MDP9896013.1"/>
    <property type="molecule type" value="Genomic_DNA"/>
</dbReference>
<protein>
    <submittedName>
        <fullName evidence="1">Uncharacterized protein</fullName>
    </submittedName>
</protein>
<name>A0AAW8D7G9_9BURK</name>
<proteinExistence type="predicted"/>
<evidence type="ECO:0000313" key="2">
    <source>
        <dbReference type="Proteomes" id="UP001242045"/>
    </source>
</evidence>